<dbReference type="AlphaFoldDB" id="A0AA37I0F7"/>
<evidence type="ECO:0000313" key="3">
    <source>
        <dbReference type="Proteomes" id="UP000887097"/>
    </source>
</evidence>
<accession>A0AA37I0F7</accession>
<organism evidence="2 3">
    <name type="scientific">Xylanibacter ruminicola</name>
    <name type="common">Prevotella ruminicola</name>
    <dbReference type="NCBI Taxonomy" id="839"/>
    <lineage>
        <taxon>Bacteria</taxon>
        <taxon>Pseudomonadati</taxon>
        <taxon>Bacteroidota</taxon>
        <taxon>Bacteroidia</taxon>
        <taxon>Bacteroidales</taxon>
        <taxon>Prevotellaceae</taxon>
        <taxon>Xylanibacter</taxon>
    </lineage>
</organism>
<sequence length="514" mass="58848">MIQIDKYSKKYKIALERRKSPQFVSMLDSELKSSEWVAQLAACQLSLDNITKAADFETKENAIKSLFNQLYEKITAPGLDAFIGWIGSLTTSKNGENIKAFKKFLKDNYDSYADDIEKILSAKEVVSKIDEKSIFGKLISNFGNKIKKIVTEFIDNNTFENEIDGLLKQLKNEYEGVSSISELNYTSVKDLYTAEQKQDNTIDFYSDIFEQARKKFQSMDVQKGEDKNTNYFTIIRNRVTSLTKSISYLVNSGVAKNNDMNIKALFLKFQKEMPIVEDDYLQSLKEFITKDWESFLIKYETIKTFYSSPILNIPSSNYDGLKSGSNISNLILNYTKLYNEGSIRIVPSISASDMKNQLAKKAKSIKDMNDEAAKIMQSVNEEFTDFIEKYENQKEMLEKSTDNDASLKDNYDSIYGQDGSLDNLRNGITECLSDGCNFFNTLANQSIFQMIELMKTTTEKFEETLKLTGLQAPMEWLDSLPDLMNLTESDIDEKKIKLLLSKGLIKLEIKKTYN</sequence>
<dbReference type="RefSeq" id="WP_013065187.1">
    <property type="nucleotide sequence ID" value="NZ_BPTT01000001.1"/>
</dbReference>
<keyword evidence="1" id="KW-0175">Coiled coil</keyword>
<dbReference type="Proteomes" id="UP000887097">
    <property type="component" value="Unassembled WGS sequence"/>
</dbReference>
<dbReference type="EMBL" id="BPTT01000001">
    <property type="protein sequence ID" value="GJG32936.1"/>
    <property type="molecule type" value="Genomic_DNA"/>
</dbReference>
<feature type="coiled-coil region" evidence="1">
    <location>
        <begin position="351"/>
        <end position="400"/>
    </location>
</feature>
<name>A0AA37I0F7_XYLRU</name>
<proteinExistence type="predicted"/>
<comment type="caution">
    <text evidence="2">The sequence shown here is derived from an EMBL/GenBank/DDBJ whole genome shotgun (WGS) entry which is preliminary data.</text>
</comment>
<evidence type="ECO:0000313" key="2">
    <source>
        <dbReference type="EMBL" id="GJG32936.1"/>
    </source>
</evidence>
<evidence type="ECO:0000256" key="1">
    <source>
        <dbReference type="SAM" id="Coils"/>
    </source>
</evidence>
<reference evidence="2" key="1">
    <citation type="submission" date="2021-08" db="EMBL/GenBank/DDBJ databases">
        <title>Prevotella lacticifex sp. nov., isolated from rumen of cow.</title>
        <authorList>
            <person name="Shinkai T."/>
            <person name="Ikeyama N."/>
            <person name="Kumagai M."/>
            <person name="Ohmori H."/>
            <person name="Sakamoto M."/>
            <person name="Ohkuma M."/>
            <person name="Mitsumori M."/>
        </authorList>
    </citation>
    <scope>NUCLEOTIDE SEQUENCE</scope>
    <source>
        <strain evidence="2">JCM 8259</strain>
    </source>
</reference>
<gene>
    <name evidence="2" type="ORF">PRMUPPPA20_10450</name>
</gene>
<dbReference type="GeneID" id="31500082"/>
<protein>
    <submittedName>
        <fullName evidence="2">Uncharacterized protein</fullName>
    </submittedName>
</protein>